<accession>A0AAU9XNV7</accession>
<sequence>MNAVSFLKSKAFKEREENAREKLRQAVKRDLIADLSRLFGDASFSDVTFMINNVEFQAHTVVLRARAPNFCQHFLPRYASAGSVQTCIQINGIEAIEFEKFLRSAYTEDDFKDYDGSSFPWEKETIPSLVDGIDHVVDGTCKEDSFNKRFENDIDHLQNNIQPEVWAGKDGIVGLQAKPEEFDGNDATCTQSYCDMDGNGSGTVGDGIVEGTSKGEETSGPRNNDCHPDSKLPQASCMEDTLSFEERLDSRPEFCDHFAVSLGNIQETYLSDVNQQQHDLEENQHTSDLVDGPGNVIDEENVESDCNADGIGNDSHTSCLLKKQVAEIKTTNELTDELTSTDGRILENSFKTKLDIGPPGDDSLGDELKSCCCTLGQELLQLLISEVGSDVVFIVNGDKIKAHKAILCARSNYFSAMLYGDWIEGKTKEIPLIGVNYNGFMAVLKYIYGGTAHVKGDFALICDALPLVDMYGLEGLREIINCTLKIDKCHMFHKPCAECLTGIPECLEVSELFSLTDLKKSCIKWMAKHFDRTLGTKGFASLPKLLQEEILAEIQRSFVVASAIEVLNHCDKLSSCTPLVKWTEPIHLAVSAVQESCLLFITQNFFRLIDQRSFHEILKGVGWSVPVLEKILSAIKKNLTIENCCDLLRALLKLQRILKVKAQENDEECYPEEVTDLVVNLHKDCVKFIRCNLFKVTRSEGWKKLKLSTQREVKEGALFGGLSDSGENSTGKRRSVPSSLQASARPSTMRSFQRVATESRTTGQGRGNSASDRSSQQSGPTSGRSSRNSIGLAPTNMRPSSGRPSTDGSGVRSVRGKISSATSSDSGKRPSSSQASMPSRSSRASSSLSGSSDRNSLPNSRSYQNSSASGHRETSKTSSQSSHQHTATSSKGTRSLWTQSSSNARPSSAPSSSGAIRKVPLVSRPPVPKGTNRDINNTSSKRIVRDKLFSVQGCGAQAKKGPSVSNSRVCRQQVSENVKATTNSFKANKPSKVKGTSTQENLKQDLKNGPEASNESGLRENVHSKDDDVGKTRKMEEVSDNIKKNISLEELKDGVQSISSEEQKQSNTSSTLTKEEEGSLPLNETADENVSRSLDDDSVENAEVNDSLELD</sequence>
<dbReference type="InterPro" id="IPR011333">
    <property type="entry name" value="SKP1/BTB/POZ_sf"/>
</dbReference>
<feature type="compositionally biased region" description="Basic and acidic residues" evidence="1">
    <location>
        <begin position="213"/>
        <end position="230"/>
    </location>
</feature>
<dbReference type="CDD" id="cd18286">
    <property type="entry name" value="BTB2_POZ_BTBD8"/>
    <property type="match status" value="1"/>
</dbReference>
<dbReference type="SMART" id="SM00225">
    <property type="entry name" value="BTB"/>
    <property type="match status" value="2"/>
</dbReference>
<dbReference type="Proteomes" id="UP001159428">
    <property type="component" value="Unassembled WGS sequence"/>
</dbReference>
<protein>
    <recommendedName>
        <fullName evidence="2">BTB domain-containing protein</fullName>
    </recommendedName>
</protein>
<dbReference type="AlphaFoldDB" id="A0AAU9XNV7"/>
<evidence type="ECO:0000313" key="4">
    <source>
        <dbReference type="Proteomes" id="UP001159428"/>
    </source>
</evidence>
<reference evidence="3 4" key="1">
    <citation type="submission" date="2022-05" db="EMBL/GenBank/DDBJ databases">
        <authorList>
            <consortium name="Genoscope - CEA"/>
            <person name="William W."/>
        </authorList>
    </citation>
    <scope>NUCLEOTIDE SEQUENCE [LARGE SCALE GENOMIC DNA]</scope>
</reference>
<dbReference type="InterPro" id="IPR000210">
    <property type="entry name" value="BTB/POZ_dom"/>
</dbReference>
<comment type="caution">
    <text evidence="3">The sequence shown here is derived from an EMBL/GenBank/DDBJ whole genome shotgun (WGS) entry which is preliminary data.</text>
</comment>
<evidence type="ECO:0000256" key="1">
    <source>
        <dbReference type="SAM" id="MobiDB-lite"/>
    </source>
</evidence>
<dbReference type="EMBL" id="CALNXJ010000055">
    <property type="protein sequence ID" value="CAH3154258.1"/>
    <property type="molecule type" value="Genomic_DNA"/>
</dbReference>
<dbReference type="PANTHER" id="PTHR22427">
    <property type="entry name" value="GH15728P"/>
    <property type="match status" value="1"/>
</dbReference>
<feature type="domain" description="BTB" evidence="2">
    <location>
        <begin position="45"/>
        <end position="107"/>
    </location>
</feature>
<gene>
    <name evidence="3" type="ORF">PMEA_00027475</name>
</gene>
<dbReference type="Pfam" id="PF00651">
    <property type="entry name" value="BTB"/>
    <property type="match status" value="2"/>
</dbReference>
<name>A0AAU9XNV7_9CNID</name>
<feature type="compositionally biased region" description="Basic and acidic residues" evidence="1">
    <location>
        <begin position="1017"/>
        <end position="1053"/>
    </location>
</feature>
<feature type="compositionally biased region" description="Polar residues" evidence="1">
    <location>
        <begin position="1056"/>
        <end position="1072"/>
    </location>
</feature>
<feature type="compositionally biased region" description="Low complexity" evidence="1">
    <location>
        <begin position="829"/>
        <end position="856"/>
    </location>
</feature>
<dbReference type="SUPFAM" id="SSF54695">
    <property type="entry name" value="POZ domain"/>
    <property type="match status" value="2"/>
</dbReference>
<dbReference type="Pfam" id="PF26017">
    <property type="entry name" value="BACK_BTBD8"/>
    <property type="match status" value="1"/>
</dbReference>
<feature type="compositionally biased region" description="Polar residues" evidence="1">
    <location>
        <begin position="736"/>
        <end position="789"/>
    </location>
</feature>
<proteinExistence type="predicted"/>
<keyword evidence="4" id="KW-1185">Reference proteome</keyword>
<organism evidence="3 4">
    <name type="scientific">Pocillopora meandrina</name>
    <dbReference type="NCBI Taxonomy" id="46732"/>
    <lineage>
        <taxon>Eukaryota</taxon>
        <taxon>Metazoa</taxon>
        <taxon>Cnidaria</taxon>
        <taxon>Anthozoa</taxon>
        <taxon>Hexacorallia</taxon>
        <taxon>Scleractinia</taxon>
        <taxon>Astrocoeniina</taxon>
        <taxon>Pocilloporidae</taxon>
        <taxon>Pocillopora</taxon>
    </lineage>
</organism>
<feature type="compositionally biased region" description="Low complexity" evidence="1">
    <location>
        <begin position="900"/>
        <end position="913"/>
    </location>
</feature>
<feature type="compositionally biased region" description="Low complexity" evidence="1">
    <location>
        <begin position="876"/>
        <end position="891"/>
    </location>
</feature>
<evidence type="ECO:0000259" key="2">
    <source>
        <dbReference type="PROSITE" id="PS50097"/>
    </source>
</evidence>
<dbReference type="PROSITE" id="PS50097">
    <property type="entry name" value="BTB"/>
    <property type="match status" value="2"/>
</dbReference>
<feature type="compositionally biased region" description="Polar residues" evidence="1">
    <location>
        <begin position="857"/>
        <end position="869"/>
    </location>
</feature>
<feature type="compositionally biased region" description="Polar residues" evidence="1">
    <location>
        <begin position="797"/>
        <end position="808"/>
    </location>
</feature>
<feature type="region of interest" description="Disordered" evidence="1">
    <location>
        <begin position="210"/>
        <end position="232"/>
    </location>
</feature>
<evidence type="ECO:0000313" key="3">
    <source>
        <dbReference type="EMBL" id="CAH3154258.1"/>
    </source>
</evidence>
<feature type="region of interest" description="Disordered" evidence="1">
    <location>
        <begin position="718"/>
        <end position="945"/>
    </location>
</feature>
<dbReference type="InterPro" id="IPR043225">
    <property type="entry name" value="BACK_BTBD8"/>
</dbReference>
<feature type="domain" description="BTB" evidence="2">
    <location>
        <begin position="389"/>
        <end position="456"/>
    </location>
</feature>
<dbReference type="PANTHER" id="PTHR22427:SF7">
    <property type="entry name" value="GH15728P"/>
    <property type="match status" value="1"/>
</dbReference>
<feature type="region of interest" description="Disordered" evidence="1">
    <location>
        <begin position="981"/>
        <end position="1111"/>
    </location>
</feature>
<dbReference type="Gene3D" id="3.30.710.10">
    <property type="entry name" value="Potassium Channel Kv1.1, Chain A"/>
    <property type="match status" value="2"/>
</dbReference>